<gene>
    <name evidence="1" type="ORF">JJQ60_09915</name>
</gene>
<reference evidence="1" key="1">
    <citation type="submission" date="2021-01" db="EMBL/GenBank/DDBJ databases">
        <authorList>
            <person name="Zhong Y.L."/>
        </authorList>
    </citation>
    <scope>NUCLEOTIDE SEQUENCE</scope>
    <source>
        <strain evidence="1">KCTC 23302</strain>
    </source>
</reference>
<keyword evidence="2" id="KW-1185">Reference proteome</keyword>
<protein>
    <submittedName>
        <fullName evidence="1">Uncharacterized protein</fullName>
    </submittedName>
</protein>
<accession>A0A937D9L3</accession>
<dbReference type="EMBL" id="JAERQJ010000003">
    <property type="protein sequence ID" value="MBL0683832.1"/>
    <property type="molecule type" value="Genomic_DNA"/>
</dbReference>
<dbReference type="Proteomes" id="UP000651057">
    <property type="component" value="Unassembled WGS sequence"/>
</dbReference>
<evidence type="ECO:0000313" key="2">
    <source>
        <dbReference type="Proteomes" id="UP000651057"/>
    </source>
</evidence>
<dbReference type="AlphaFoldDB" id="A0A937D9L3"/>
<organism evidence="1 2">
    <name type="scientific">Aquimarina mytili</name>
    <dbReference type="NCBI Taxonomy" id="874423"/>
    <lineage>
        <taxon>Bacteria</taxon>
        <taxon>Pseudomonadati</taxon>
        <taxon>Bacteroidota</taxon>
        <taxon>Flavobacteriia</taxon>
        <taxon>Flavobacteriales</taxon>
        <taxon>Flavobacteriaceae</taxon>
        <taxon>Aquimarina</taxon>
    </lineage>
</organism>
<dbReference type="RefSeq" id="WP_201919193.1">
    <property type="nucleotide sequence ID" value="NZ_BAABAX010000005.1"/>
</dbReference>
<evidence type="ECO:0000313" key="1">
    <source>
        <dbReference type="EMBL" id="MBL0683832.1"/>
    </source>
</evidence>
<comment type="caution">
    <text evidence="1">The sequence shown here is derived from an EMBL/GenBank/DDBJ whole genome shotgun (WGS) entry which is preliminary data.</text>
</comment>
<name>A0A937D9L3_9FLAO</name>
<proteinExistence type="predicted"/>
<sequence length="359" mass="40930">MAAMRKQENIDVMLADKNKHLTLSMKKIPVIDRNHVVNVDRQVLSNKLLILRIKEFFTELGLTKLNLDDIKTDIIEMIISEMEKSNSKKFKNHVMELIMYLYGGNKPPLVSGQEVLFAMINASSDSTKGDKVMAGKAYIIAKEYNHPMASKILNGSLKIDALIPRVYKRLIGRGKAGYVPSTRGELLKADTLYLPTNLSLDNLSHRALIIHELTHANEDFEVTLGKHKLVNEIDMEMRAYKAQVKYIIDHYVSKKSFSELAKVIVSHKRSDPLFYWAYISVLKRNITTHKGFLDTISNAKKDRKLLKIKSDLSKPLTEIDKKLRAGIINLTGRNRRKVYSKSKNILLEGNAGHFYHGKL</sequence>